<dbReference type="PANTHER" id="PTHR16134:SF119">
    <property type="entry name" value="AT02038P-RELATED"/>
    <property type="match status" value="1"/>
</dbReference>
<evidence type="ECO:0008006" key="3">
    <source>
        <dbReference type="Google" id="ProtNLM"/>
    </source>
</evidence>
<evidence type="ECO:0000313" key="2">
    <source>
        <dbReference type="Proteomes" id="UP000269721"/>
    </source>
</evidence>
<sequence>MRPTQVLDVVHAVLRLTRRFDYRTRTATLGTAALVCRSWAVAAVALLWEDRRVSTTSKADDFRRFTESTRLAAPGGGTYGRLVRRLKVVVIPDPQDLQTHIDIDVVFGAASCPNLRAINDFPVLFRACPRLVVLDLSVVSGRLGRITYPDSDEERAFWEGEGGDEVRRGVARLRSLQVDPRLLMASPFAFQRQDPESDRQLHLAAGANLREWRGMTLRSAQGFNLLDILDQLPNLEHIIKYDPPTGETTFPTGKQYPALKSFSANSITDKTVHGGADVFAVSLLSACPNLQNLEITHSGVTSLLLTSLEAHRNLELLHVNFIRGLTQPTLIDYLKTRGGELRSLTVPSPIAATGSLLCILPTACPHLRHVQFEVEPRFSSLELRAWLTVAVGLVSVALPLKGLRAVVEAAGVSSPKPSAVRIRGLRELIEYVE</sequence>
<gene>
    <name evidence="1" type="ORF">BDK51DRAFT_39267</name>
</gene>
<reference evidence="2" key="1">
    <citation type="journal article" date="2018" name="Nat. Microbiol.">
        <title>Leveraging single-cell genomics to expand the fungal tree of life.</title>
        <authorList>
            <person name="Ahrendt S.R."/>
            <person name="Quandt C.A."/>
            <person name="Ciobanu D."/>
            <person name="Clum A."/>
            <person name="Salamov A."/>
            <person name="Andreopoulos B."/>
            <person name="Cheng J.F."/>
            <person name="Woyke T."/>
            <person name="Pelin A."/>
            <person name="Henrissat B."/>
            <person name="Reynolds N.K."/>
            <person name="Benny G.L."/>
            <person name="Smith M.E."/>
            <person name="James T.Y."/>
            <person name="Grigoriev I.V."/>
        </authorList>
    </citation>
    <scope>NUCLEOTIDE SEQUENCE [LARGE SCALE GENOMIC DNA]</scope>
</reference>
<dbReference type="Proteomes" id="UP000269721">
    <property type="component" value="Unassembled WGS sequence"/>
</dbReference>
<accession>A0A4P9W565</accession>
<name>A0A4P9W565_9FUNG</name>
<dbReference type="PANTHER" id="PTHR16134">
    <property type="entry name" value="F-BOX/TPR REPEAT PROTEIN POF3"/>
    <property type="match status" value="1"/>
</dbReference>
<keyword evidence="2" id="KW-1185">Reference proteome</keyword>
<dbReference type="EMBL" id="KZ997466">
    <property type="protein sequence ID" value="RKO87374.1"/>
    <property type="molecule type" value="Genomic_DNA"/>
</dbReference>
<organism evidence="1 2">
    <name type="scientific">Blyttiomyces helicus</name>
    <dbReference type="NCBI Taxonomy" id="388810"/>
    <lineage>
        <taxon>Eukaryota</taxon>
        <taxon>Fungi</taxon>
        <taxon>Fungi incertae sedis</taxon>
        <taxon>Chytridiomycota</taxon>
        <taxon>Chytridiomycota incertae sedis</taxon>
        <taxon>Chytridiomycetes</taxon>
        <taxon>Chytridiomycetes incertae sedis</taxon>
        <taxon>Blyttiomyces</taxon>
    </lineage>
</organism>
<dbReference type="InterPro" id="IPR032675">
    <property type="entry name" value="LRR_dom_sf"/>
</dbReference>
<dbReference type="SUPFAM" id="SSF52047">
    <property type="entry name" value="RNI-like"/>
    <property type="match status" value="1"/>
</dbReference>
<protein>
    <recommendedName>
        <fullName evidence="3">F-box domain-containing protein</fullName>
    </recommendedName>
</protein>
<dbReference type="AlphaFoldDB" id="A0A4P9W565"/>
<proteinExistence type="predicted"/>
<dbReference type="Gene3D" id="3.80.10.10">
    <property type="entry name" value="Ribonuclease Inhibitor"/>
    <property type="match status" value="1"/>
</dbReference>
<evidence type="ECO:0000313" key="1">
    <source>
        <dbReference type="EMBL" id="RKO87374.1"/>
    </source>
</evidence>